<dbReference type="CDD" id="cd13220">
    <property type="entry name" value="PH-GRAM_GRAMDC"/>
    <property type="match status" value="1"/>
</dbReference>
<feature type="region of interest" description="Disordered" evidence="6">
    <location>
        <begin position="390"/>
        <end position="546"/>
    </location>
</feature>
<name>A0A2T9ZEG0_9FUNG</name>
<reference evidence="9 10" key="1">
    <citation type="journal article" date="2018" name="MBio">
        <title>Comparative Genomics Reveals the Core Gene Toolbox for the Fungus-Insect Symbiosis.</title>
        <authorList>
            <person name="Wang Y."/>
            <person name="Stata M."/>
            <person name="Wang W."/>
            <person name="Stajich J.E."/>
            <person name="White M.M."/>
            <person name="Moncalvo J.M."/>
        </authorList>
    </citation>
    <scope>NUCLEOTIDE SEQUENCE [LARGE SCALE GENOMIC DNA]</scope>
    <source>
        <strain evidence="9 10">SC-DP-2</strain>
    </source>
</reference>
<dbReference type="GO" id="GO:0005886">
    <property type="term" value="C:plasma membrane"/>
    <property type="evidence" value="ECO:0007669"/>
    <property type="project" value="TreeGrafter"/>
</dbReference>
<feature type="compositionally biased region" description="Polar residues" evidence="6">
    <location>
        <begin position="33"/>
        <end position="42"/>
    </location>
</feature>
<organism evidence="9 10">
    <name type="scientific">Smittium megazygosporum</name>
    <dbReference type="NCBI Taxonomy" id="133381"/>
    <lineage>
        <taxon>Eukaryota</taxon>
        <taxon>Fungi</taxon>
        <taxon>Fungi incertae sedis</taxon>
        <taxon>Zoopagomycota</taxon>
        <taxon>Kickxellomycotina</taxon>
        <taxon>Harpellomycetes</taxon>
        <taxon>Harpellales</taxon>
        <taxon>Legeriomycetaceae</taxon>
        <taxon>Smittium</taxon>
    </lineage>
</organism>
<dbReference type="PANTHER" id="PTHR23319:SF4">
    <property type="entry name" value="GRAM DOMAIN CONTAINING 1B, ISOFORM E"/>
    <property type="match status" value="1"/>
</dbReference>
<keyword evidence="5 7" id="KW-0472">Membrane</keyword>
<feature type="compositionally biased region" description="Basic and acidic residues" evidence="6">
    <location>
        <begin position="14"/>
        <end position="32"/>
    </location>
</feature>
<evidence type="ECO:0000313" key="9">
    <source>
        <dbReference type="EMBL" id="PVV02940.1"/>
    </source>
</evidence>
<gene>
    <name evidence="9" type="ORF">BB560_002595</name>
</gene>
<evidence type="ECO:0000256" key="6">
    <source>
        <dbReference type="SAM" id="MobiDB-lite"/>
    </source>
</evidence>
<keyword evidence="3 7" id="KW-0812">Transmembrane</keyword>
<evidence type="ECO:0000313" key="10">
    <source>
        <dbReference type="Proteomes" id="UP000245609"/>
    </source>
</evidence>
<feature type="transmembrane region" description="Helical" evidence="7">
    <location>
        <begin position="863"/>
        <end position="879"/>
    </location>
</feature>
<evidence type="ECO:0000256" key="4">
    <source>
        <dbReference type="ARBA" id="ARBA00022989"/>
    </source>
</evidence>
<feature type="domain" description="VASt" evidence="8">
    <location>
        <begin position="560"/>
        <end position="758"/>
    </location>
</feature>
<keyword evidence="4 7" id="KW-1133">Transmembrane helix</keyword>
<dbReference type="InterPro" id="IPR011993">
    <property type="entry name" value="PH-like_dom_sf"/>
</dbReference>
<comment type="similarity">
    <text evidence="2">Belongs to the YSP2 family.</text>
</comment>
<dbReference type="GO" id="GO:0120015">
    <property type="term" value="F:sterol transfer activity"/>
    <property type="evidence" value="ECO:0007669"/>
    <property type="project" value="TreeGrafter"/>
</dbReference>
<evidence type="ECO:0000256" key="5">
    <source>
        <dbReference type="ARBA" id="ARBA00023136"/>
    </source>
</evidence>
<sequence>MPIEESNLPLNSAKIEKVEKVEKVEQPERQENLGDTGNSDKPNYNVVEMGKNPLLDNALENPPLNLNVEEKAEKNSLYLKKNADFHFLFKTIPINELLHKDYGCALQRDILIHGRIYITENYICFYSNIFGWVTKLIINLEEVIHIEKKNTALIIPNAIEISTLHTKRFFTSFIHRESVYDNLIELWKKSRNRAISEQNSANLYYNSSISGGNDALSASTKANAEFFRSISSHRKTKPPSNNSVSESSQFSPSLSQSERSLRSSPQSRRMSIEEFTGPDDKKPTILSPINVRRYVMGVNTLDNFTNELLQSKNVQSSQTMDTPDNSSSCEFNNDNGDNNPTTTSSTSNKNLSPLNALKQSLKYTPVIKLKSPTVSANSSKIDATANSSLGLEFNPSLSENSDKSLKGKTNSISYSDKPDVMADTSDLRSGSNFKTHNRGQSLQFTKSFESAPSPKKTPDSDNTSPVSSPIMPTSNSANFISLNSSKPPDNSATNVVPDSAVEPASAKPAPVASTPASSSSNTQDSSKPAENKAVEPEKIMKPTTCPCENPPLGASFKPHTGEILFETTFPIPLPLAARIIFHGLPISPETFEKYHIDPTQLNFDEIDQFSTNHFNQIGVKNLKMGKWNPQSLTDSTIPLEINYDRPLNFPIGPKQTNTTESIYVLYCDFDKALVIENVVRTPDVPSGNSFVVKVRTCLSWTGGKNIPGGMTKMTVTCEVEWSKSSWIKKQISAGSKDSVRSDWKEVSASLNKWIDKHPQFKIEPPEVPISVQKPTHKVSRPPIVGLKLDDVVPENNNLEPIEEVQENFEKEHKYRINLSFVNQLRDPMIRWLAAEYSVIPASVVFLGGVLLFTTFFSLIRPHLLSILILSLQMIIHISKKSSGYMRKFFFNSFFHSSNLETNPLKLVLNFILYKIAQIIALLLTFLKSVLSVFGLEFNVVIDGQQLARDQVSKLASQALSNPSANIASEIHLLRLQVSNLTESLTNISLLVAKLLENQ</sequence>
<feature type="compositionally biased region" description="Polar residues" evidence="6">
    <location>
        <begin position="390"/>
        <end position="399"/>
    </location>
</feature>
<proteinExistence type="inferred from homology"/>
<dbReference type="GO" id="GO:0140268">
    <property type="term" value="C:endoplasmic reticulum-plasma membrane contact site"/>
    <property type="evidence" value="ECO:0007669"/>
    <property type="project" value="TreeGrafter"/>
</dbReference>
<comment type="caution">
    <text evidence="9">The sequence shown here is derived from an EMBL/GenBank/DDBJ whole genome shotgun (WGS) entry which is preliminary data.</text>
</comment>
<feature type="compositionally biased region" description="Polar residues" evidence="6">
    <location>
        <begin position="427"/>
        <end position="450"/>
    </location>
</feature>
<evidence type="ECO:0000259" key="8">
    <source>
        <dbReference type="PROSITE" id="PS51778"/>
    </source>
</evidence>
<dbReference type="SMART" id="SM00568">
    <property type="entry name" value="GRAM"/>
    <property type="match status" value="1"/>
</dbReference>
<feature type="region of interest" description="Disordered" evidence="6">
    <location>
        <begin position="313"/>
        <end position="352"/>
    </location>
</feature>
<dbReference type="GO" id="GO:0032541">
    <property type="term" value="C:cortical endoplasmic reticulum"/>
    <property type="evidence" value="ECO:0007669"/>
    <property type="project" value="TreeGrafter"/>
</dbReference>
<dbReference type="InterPro" id="IPR051482">
    <property type="entry name" value="Cholesterol_transport"/>
</dbReference>
<dbReference type="OrthoDB" id="2162691at2759"/>
<dbReference type="Gene3D" id="2.30.29.30">
    <property type="entry name" value="Pleckstrin-homology domain (PH domain)/Phosphotyrosine-binding domain (PTB)"/>
    <property type="match status" value="1"/>
</dbReference>
<dbReference type="AlphaFoldDB" id="A0A2T9ZEG0"/>
<dbReference type="GO" id="GO:0005789">
    <property type="term" value="C:endoplasmic reticulum membrane"/>
    <property type="evidence" value="ECO:0007669"/>
    <property type="project" value="TreeGrafter"/>
</dbReference>
<dbReference type="GO" id="GO:0005739">
    <property type="term" value="C:mitochondrion"/>
    <property type="evidence" value="ECO:0007669"/>
    <property type="project" value="TreeGrafter"/>
</dbReference>
<feature type="compositionally biased region" description="Polar residues" evidence="6">
    <location>
        <begin position="313"/>
        <end position="331"/>
    </location>
</feature>
<evidence type="ECO:0000256" key="3">
    <source>
        <dbReference type="ARBA" id="ARBA00022692"/>
    </source>
</evidence>
<dbReference type="Pfam" id="PF16016">
    <property type="entry name" value="VASt"/>
    <property type="match status" value="1"/>
</dbReference>
<feature type="region of interest" description="Disordered" evidence="6">
    <location>
        <begin position="231"/>
        <end position="285"/>
    </location>
</feature>
<protein>
    <recommendedName>
        <fullName evidence="8">VASt domain-containing protein</fullName>
    </recommendedName>
</protein>
<feature type="compositionally biased region" description="Basic and acidic residues" evidence="6">
    <location>
        <begin position="527"/>
        <end position="540"/>
    </location>
</feature>
<feature type="transmembrane region" description="Helical" evidence="7">
    <location>
        <begin position="836"/>
        <end position="856"/>
    </location>
</feature>
<dbReference type="Proteomes" id="UP000245609">
    <property type="component" value="Unassembled WGS sequence"/>
</dbReference>
<feature type="compositionally biased region" description="Polar residues" evidence="6">
    <location>
        <begin position="460"/>
        <end position="496"/>
    </location>
</feature>
<dbReference type="InterPro" id="IPR031968">
    <property type="entry name" value="VASt"/>
</dbReference>
<evidence type="ECO:0000256" key="2">
    <source>
        <dbReference type="ARBA" id="ARBA00006582"/>
    </source>
</evidence>
<evidence type="ECO:0000256" key="7">
    <source>
        <dbReference type="SAM" id="Phobius"/>
    </source>
</evidence>
<evidence type="ECO:0000256" key="1">
    <source>
        <dbReference type="ARBA" id="ARBA00004167"/>
    </source>
</evidence>
<feature type="compositionally biased region" description="Low complexity" evidence="6">
    <location>
        <begin position="332"/>
        <end position="352"/>
    </location>
</feature>
<dbReference type="Pfam" id="PF02893">
    <property type="entry name" value="GRAM"/>
    <property type="match status" value="1"/>
</dbReference>
<dbReference type="GO" id="GO:0032366">
    <property type="term" value="P:intracellular sterol transport"/>
    <property type="evidence" value="ECO:0007669"/>
    <property type="project" value="TreeGrafter"/>
</dbReference>
<feature type="compositionally biased region" description="Low complexity" evidence="6">
    <location>
        <begin position="238"/>
        <end position="269"/>
    </location>
</feature>
<dbReference type="EMBL" id="MBFS01000297">
    <property type="protein sequence ID" value="PVV02940.1"/>
    <property type="molecule type" value="Genomic_DNA"/>
</dbReference>
<dbReference type="STRING" id="133381.A0A2T9ZEG0"/>
<feature type="region of interest" description="Disordered" evidence="6">
    <location>
        <begin position="1"/>
        <end position="43"/>
    </location>
</feature>
<dbReference type="PANTHER" id="PTHR23319">
    <property type="entry name" value="GRAM DOMAIN CONTAINING 1B, ISOFORM E"/>
    <property type="match status" value="1"/>
</dbReference>
<dbReference type="GO" id="GO:0032934">
    <property type="term" value="F:sterol binding"/>
    <property type="evidence" value="ECO:0007669"/>
    <property type="project" value="TreeGrafter"/>
</dbReference>
<comment type="subcellular location">
    <subcellularLocation>
        <location evidence="1">Membrane</location>
        <topology evidence="1">Single-pass membrane protein</topology>
    </subcellularLocation>
</comment>
<keyword evidence="10" id="KW-1185">Reference proteome</keyword>
<feature type="compositionally biased region" description="Low complexity" evidence="6">
    <location>
        <begin position="499"/>
        <end position="526"/>
    </location>
</feature>
<accession>A0A2T9ZEG0</accession>
<dbReference type="PROSITE" id="PS51778">
    <property type="entry name" value="VAST"/>
    <property type="match status" value="1"/>
</dbReference>
<dbReference type="InterPro" id="IPR004182">
    <property type="entry name" value="GRAM"/>
</dbReference>